<dbReference type="GO" id="GO:0006506">
    <property type="term" value="P:GPI anchor biosynthetic process"/>
    <property type="evidence" value="ECO:0007669"/>
    <property type="project" value="UniProtKB-KW"/>
</dbReference>
<dbReference type="PANTHER" id="PTHR22760:SF3">
    <property type="entry name" value="GPI MANNOSYLTRANSFERASE 4"/>
    <property type="match status" value="1"/>
</dbReference>
<evidence type="ECO:0000313" key="13">
    <source>
        <dbReference type="EMBL" id="KAK6342115.1"/>
    </source>
</evidence>
<gene>
    <name evidence="13" type="primary">SMP3</name>
    <name evidence="13" type="ORF">TWF730_001593</name>
</gene>
<dbReference type="Pfam" id="PF03901">
    <property type="entry name" value="Glyco_transf_22"/>
    <property type="match status" value="1"/>
</dbReference>
<dbReference type="EC" id="2.4.1.-" evidence="11"/>
<evidence type="ECO:0000313" key="14">
    <source>
        <dbReference type="Proteomes" id="UP001373714"/>
    </source>
</evidence>
<dbReference type="Proteomes" id="UP001373714">
    <property type="component" value="Unassembled WGS sequence"/>
</dbReference>
<reference evidence="13 14" key="1">
    <citation type="submission" date="2019-10" db="EMBL/GenBank/DDBJ databases">
        <authorList>
            <person name="Palmer J.M."/>
        </authorList>
    </citation>
    <scope>NUCLEOTIDE SEQUENCE [LARGE SCALE GENOMIC DNA]</scope>
    <source>
        <strain evidence="13 14">TWF730</strain>
    </source>
</reference>
<dbReference type="GO" id="GO:0005789">
    <property type="term" value="C:endoplasmic reticulum membrane"/>
    <property type="evidence" value="ECO:0007669"/>
    <property type="project" value="UniProtKB-SubCell"/>
</dbReference>
<evidence type="ECO:0000256" key="8">
    <source>
        <dbReference type="ARBA" id="ARBA00022989"/>
    </source>
</evidence>
<evidence type="ECO:0000256" key="5">
    <source>
        <dbReference type="ARBA" id="ARBA00022679"/>
    </source>
</evidence>
<keyword evidence="4 11" id="KW-0328">Glycosyltransferase</keyword>
<comment type="caution">
    <text evidence="11">Lacks conserved residue(s) required for the propagation of feature annotation.</text>
</comment>
<name>A0AAV9UJD5_9PEZI</name>
<keyword evidence="3" id="KW-0337">GPI-anchor biosynthesis</keyword>
<keyword evidence="8 11" id="KW-1133">Transmembrane helix</keyword>
<dbReference type="AlphaFoldDB" id="A0AAV9UJD5"/>
<keyword evidence="5" id="KW-0808">Transferase</keyword>
<evidence type="ECO:0000256" key="10">
    <source>
        <dbReference type="ARBA" id="ARBA00038466"/>
    </source>
</evidence>
<comment type="pathway">
    <text evidence="2">Glycolipid biosynthesis; glycosylphosphatidylinositol-anchor biosynthesis.</text>
</comment>
<dbReference type="EMBL" id="JAVHNS010000010">
    <property type="protein sequence ID" value="KAK6342115.1"/>
    <property type="molecule type" value="Genomic_DNA"/>
</dbReference>
<proteinExistence type="inferred from homology"/>
<comment type="similarity">
    <text evidence="10">Belongs to the glycosyltransferase 22 family. PIGZ subfamily.</text>
</comment>
<evidence type="ECO:0000256" key="1">
    <source>
        <dbReference type="ARBA" id="ARBA00004477"/>
    </source>
</evidence>
<feature type="transmembrane region" description="Helical" evidence="11">
    <location>
        <begin position="63"/>
        <end position="82"/>
    </location>
</feature>
<feature type="transmembrane region" description="Helical" evidence="11">
    <location>
        <begin position="203"/>
        <end position="227"/>
    </location>
</feature>
<comment type="caution">
    <text evidence="13">The sequence shown here is derived from an EMBL/GenBank/DDBJ whole genome shotgun (WGS) entry which is preliminary data.</text>
</comment>
<evidence type="ECO:0000256" key="2">
    <source>
        <dbReference type="ARBA" id="ARBA00004687"/>
    </source>
</evidence>
<dbReference type="PANTHER" id="PTHR22760">
    <property type="entry name" value="GLYCOSYLTRANSFERASE"/>
    <property type="match status" value="1"/>
</dbReference>
<feature type="transmembrane region" description="Helical" evidence="11">
    <location>
        <begin position="173"/>
        <end position="197"/>
    </location>
</feature>
<comment type="subcellular location">
    <subcellularLocation>
        <location evidence="1 11">Endoplasmic reticulum membrane</location>
        <topology evidence="1 11">Multi-pass membrane protein</topology>
    </subcellularLocation>
</comment>
<protein>
    <recommendedName>
        <fullName evidence="11">Mannosyltransferase</fullName>
        <ecNumber evidence="11">2.4.1.-</ecNumber>
    </recommendedName>
</protein>
<keyword evidence="7 11" id="KW-0256">Endoplasmic reticulum</keyword>
<dbReference type="InterPro" id="IPR005599">
    <property type="entry name" value="GPI_mannosylTrfase"/>
</dbReference>
<organism evidence="13 14">
    <name type="scientific">Orbilia blumenaviensis</name>
    <dbReference type="NCBI Taxonomy" id="1796055"/>
    <lineage>
        <taxon>Eukaryota</taxon>
        <taxon>Fungi</taxon>
        <taxon>Dikarya</taxon>
        <taxon>Ascomycota</taxon>
        <taxon>Pezizomycotina</taxon>
        <taxon>Orbiliomycetes</taxon>
        <taxon>Orbiliales</taxon>
        <taxon>Orbiliaceae</taxon>
        <taxon>Orbilia</taxon>
    </lineage>
</organism>
<keyword evidence="14" id="KW-1185">Reference proteome</keyword>
<evidence type="ECO:0000256" key="6">
    <source>
        <dbReference type="ARBA" id="ARBA00022692"/>
    </source>
</evidence>
<sequence>MQNMAWKRRLYLSLALARLYFALSPSYIHPDEHFQGPEVVAGEHFGWKITKTWEFTAEKPIRSYVPLLAVYAMPMTLLQWIANGDPSPTMLFYAVRLLFYFFSMVYEDWALLELGSATVPNGGLLLTASSWVTWSIQTRSFSNSVETVVLLWSLVFLKRIVAAKAPSIRNCILLAVFVVFGTFNRITFPAFLILPGLSLLKHFLIYPTSFFAFAIPAFLLAASFIVLDTHIYTQLPINLMSLSDLIITPINNIAYNSQTENLAQHGLHPLYTHLLVNLPQLLGPAIIPLICLVLNLGSSVGGSGKEDEEEEEEEEELTVAGRVVVKKRSLWEYVPLQSAVSGIFILSMIKHQEARFLIPAVPLLLSSISLPKAEVWKKRWMGAWAVFNILLGTLMGVYHQGGVVPAQLWIAGQENVDKAVWWKTYKPPTWLLGSKGKDVETVDLMGGPVKRVFEEVEKMGGGGCGKHGLLIVPGSARGVEALVESGRIARVWGYRKHLNLDDMDFGDDGVVDTLQRVVGKRGIVVYEVVKPGCELIGATKKKKNTKVIDREKEL</sequence>
<evidence type="ECO:0000256" key="11">
    <source>
        <dbReference type="RuleBase" id="RU363075"/>
    </source>
</evidence>
<evidence type="ECO:0000256" key="12">
    <source>
        <dbReference type="SAM" id="SignalP"/>
    </source>
</evidence>
<keyword evidence="12" id="KW-0732">Signal</keyword>
<keyword evidence="9 11" id="KW-0472">Membrane</keyword>
<feature type="transmembrane region" description="Helical" evidence="11">
    <location>
        <begin position="380"/>
        <end position="398"/>
    </location>
</feature>
<evidence type="ECO:0000256" key="9">
    <source>
        <dbReference type="ARBA" id="ARBA00023136"/>
    </source>
</evidence>
<dbReference type="GO" id="GO:0000026">
    <property type="term" value="F:alpha-1,2-mannosyltransferase activity"/>
    <property type="evidence" value="ECO:0007669"/>
    <property type="project" value="TreeGrafter"/>
</dbReference>
<evidence type="ECO:0000256" key="7">
    <source>
        <dbReference type="ARBA" id="ARBA00022824"/>
    </source>
</evidence>
<feature type="signal peptide" evidence="12">
    <location>
        <begin position="1"/>
        <end position="30"/>
    </location>
</feature>
<accession>A0AAV9UJD5</accession>
<keyword evidence="6 11" id="KW-0812">Transmembrane</keyword>
<evidence type="ECO:0000256" key="3">
    <source>
        <dbReference type="ARBA" id="ARBA00022502"/>
    </source>
</evidence>
<evidence type="ECO:0000256" key="4">
    <source>
        <dbReference type="ARBA" id="ARBA00022676"/>
    </source>
</evidence>
<feature type="chain" id="PRO_5043720917" description="Mannosyltransferase" evidence="12">
    <location>
        <begin position="31"/>
        <end position="554"/>
    </location>
</feature>